<keyword evidence="4" id="KW-1185">Reference proteome</keyword>
<dbReference type="Pfam" id="PF06197">
    <property type="entry name" value="DUF998"/>
    <property type="match status" value="1"/>
</dbReference>
<dbReference type="InterPro" id="IPR009339">
    <property type="entry name" value="DUF998"/>
</dbReference>
<reference evidence="3 4" key="1">
    <citation type="submission" date="2018-03" db="EMBL/GenBank/DDBJ databases">
        <title>Genomic Encyclopedia of Archaeal and Bacterial Type Strains, Phase II (KMG-II): from individual species to whole genera.</title>
        <authorList>
            <person name="Goeker M."/>
        </authorList>
    </citation>
    <scope>NUCLEOTIDE SEQUENCE [LARGE SCALE GENOMIC DNA]</scope>
    <source>
        <strain evidence="3 4">DSM 45601</strain>
    </source>
</reference>
<feature type="chain" id="PRO_5015753081" evidence="2">
    <location>
        <begin position="28"/>
        <end position="237"/>
    </location>
</feature>
<keyword evidence="2" id="KW-0732">Signal</keyword>
<feature type="transmembrane region" description="Helical" evidence="1">
    <location>
        <begin position="201"/>
        <end position="219"/>
    </location>
</feature>
<comment type="caution">
    <text evidence="3">The sequence shown here is derived from an EMBL/GenBank/DDBJ whole genome shotgun (WGS) entry which is preliminary data.</text>
</comment>
<feature type="transmembrane region" description="Helical" evidence="1">
    <location>
        <begin position="168"/>
        <end position="189"/>
    </location>
</feature>
<dbReference type="EMBL" id="PVZC01000001">
    <property type="protein sequence ID" value="PRY02533.1"/>
    <property type="molecule type" value="Genomic_DNA"/>
</dbReference>
<protein>
    <submittedName>
        <fullName evidence="3">Putative membrane protein</fullName>
    </submittedName>
</protein>
<name>A0A2T0QFA8_9ACTN</name>
<organism evidence="3 4">
    <name type="scientific">Allonocardiopsis opalescens</name>
    <dbReference type="NCBI Taxonomy" id="1144618"/>
    <lineage>
        <taxon>Bacteria</taxon>
        <taxon>Bacillati</taxon>
        <taxon>Actinomycetota</taxon>
        <taxon>Actinomycetes</taxon>
        <taxon>Streptosporangiales</taxon>
        <taxon>Allonocardiopsis</taxon>
    </lineage>
</organism>
<keyword evidence="1" id="KW-1133">Transmembrane helix</keyword>
<proteinExistence type="predicted"/>
<dbReference type="OrthoDB" id="2294590at2"/>
<evidence type="ECO:0000313" key="4">
    <source>
        <dbReference type="Proteomes" id="UP000237846"/>
    </source>
</evidence>
<keyword evidence="1" id="KW-0472">Membrane</keyword>
<feature type="signal peptide" evidence="2">
    <location>
        <begin position="1"/>
        <end position="27"/>
    </location>
</feature>
<feature type="transmembrane region" description="Helical" evidence="1">
    <location>
        <begin position="100"/>
        <end position="119"/>
    </location>
</feature>
<evidence type="ECO:0000256" key="1">
    <source>
        <dbReference type="SAM" id="Phobius"/>
    </source>
</evidence>
<gene>
    <name evidence="3" type="ORF">CLV72_1011135</name>
</gene>
<evidence type="ECO:0000313" key="3">
    <source>
        <dbReference type="EMBL" id="PRY02533.1"/>
    </source>
</evidence>
<feature type="transmembrane region" description="Helical" evidence="1">
    <location>
        <begin position="70"/>
        <end position="91"/>
    </location>
</feature>
<dbReference type="Proteomes" id="UP000237846">
    <property type="component" value="Unassembled WGS sequence"/>
</dbReference>
<evidence type="ECO:0000256" key="2">
    <source>
        <dbReference type="SAM" id="SignalP"/>
    </source>
</evidence>
<feature type="transmembrane region" description="Helical" evidence="1">
    <location>
        <begin position="131"/>
        <end position="156"/>
    </location>
</feature>
<keyword evidence="1" id="KW-0812">Transmembrane</keyword>
<dbReference type="AlphaFoldDB" id="A0A2T0QFA8"/>
<dbReference type="RefSeq" id="WP_106241447.1">
    <property type="nucleotide sequence ID" value="NZ_PVZC01000001.1"/>
</dbReference>
<sequence>MTSILRTGPAARLGALLLLLGPLASWAAELVTAAAWTNPRYAPLYNWVSHLGLPERETAFGQVADSPLAWVMNTGWVIYGAVLIVGVTLLLDQRQGWRPVVLTLLAVLSGVGVSLVGIVHGSNENVANGLAVFHFLGAQTVIVSGNVFALLAGLSARRLGLDRARGRTLAALGVLGLIGFALFMVDVRAGIEWNIGLFERWAIYPIMVGHALLGISMLTRQPAQPSDKPEAGAVPSR</sequence>
<accession>A0A2T0QFA8</accession>